<dbReference type="EMBL" id="JAUSZS010000007">
    <property type="protein sequence ID" value="MDQ0935702.1"/>
    <property type="molecule type" value="Genomic_DNA"/>
</dbReference>
<evidence type="ECO:0000259" key="2">
    <source>
        <dbReference type="Pfam" id="PF00975"/>
    </source>
</evidence>
<name>A0ABU0RX29_9ACTN</name>
<proteinExistence type="inferred from homology"/>
<dbReference type="PANTHER" id="PTHR11487:SF0">
    <property type="entry name" value="S-ACYL FATTY ACID SYNTHASE THIOESTERASE, MEDIUM CHAIN"/>
    <property type="match status" value="1"/>
</dbReference>
<dbReference type="Proteomes" id="UP001223072">
    <property type="component" value="Unassembled WGS sequence"/>
</dbReference>
<evidence type="ECO:0000313" key="3">
    <source>
        <dbReference type="EMBL" id="MDQ0935702.1"/>
    </source>
</evidence>
<accession>A0ABU0RX29</accession>
<feature type="domain" description="Thioesterase" evidence="2">
    <location>
        <begin position="2"/>
        <end position="198"/>
    </location>
</feature>
<dbReference type="InterPro" id="IPR012223">
    <property type="entry name" value="TEII"/>
</dbReference>
<dbReference type="InterPro" id="IPR029058">
    <property type="entry name" value="AB_hydrolase_fold"/>
</dbReference>
<dbReference type="Gene3D" id="3.40.50.1820">
    <property type="entry name" value="alpha/beta hydrolase"/>
    <property type="match status" value="1"/>
</dbReference>
<gene>
    <name evidence="3" type="ORF">QFZ49_005674</name>
</gene>
<dbReference type="SUPFAM" id="SSF53474">
    <property type="entry name" value="alpha/beta-Hydrolases"/>
    <property type="match status" value="1"/>
</dbReference>
<evidence type="ECO:0000313" key="4">
    <source>
        <dbReference type="Proteomes" id="UP001223072"/>
    </source>
</evidence>
<reference evidence="3 4" key="1">
    <citation type="submission" date="2023-07" db="EMBL/GenBank/DDBJ databases">
        <title>Comparative genomics of wheat-associated soil bacteria to identify genetic determinants of phenazine resistance.</title>
        <authorList>
            <person name="Mouncey N."/>
        </authorList>
    </citation>
    <scope>NUCLEOTIDE SEQUENCE [LARGE SCALE GENOMIC DNA]</scope>
    <source>
        <strain evidence="3 4">W2I16</strain>
    </source>
</reference>
<comment type="caution">
    <text evidence="3">The sequence shown here is derived from an EMBL/GenBank/DDBJ whole genome shotgun (WGS) entry which is preliminary data.</text>
</comment>
<sequence>MAEELPDFVEPVALQAPGREERRVEPRVHVFSKLVEAALRAIRTAGGLKPSVFLGYSASGIWAFETARALSARGLEGPLMLGVCASPSPGEAAGHARAIARPDRAVRAVLQEHALTPDLRELAAQAILRDITPVLSYRYRPGIKVACPLSLFAGAEDAVIPRDLMRRWGEYTASHVIGDRTYPGGHMFLRGHWKTVAQDFASDVEAVLPHPSGEPLAPTP</sequence>
<protein>
    <submittedName>
        <fullName evidence="3">Pyochelin biosynthetic protein PchC</fullName>
    </submittedName>
</protein>
<comment type="similarity">
    <text evidence="1">Belongs to the thioesterase family.</text>
</comment>
<dbReference type="PANTHER" id="PTHR11487">
    <property type="entry name" value="THIOESTERASE"/>
    <property type="match status" value="1"/>
</dbReference>
<dbReference type="InterPro" id="IPR001031">
    <property type="entry name" value="Thioesterase"/>
</dbReference>
<organism evidence="3 4">
    <name type="scientific">Streptomyces turgidiscabies</name>
    <dbReference type="NCBI Taxonomy" id="85558"/>
    <lineage>
        <taxon>Bacteria</taxon>
        <taxon>Bacillati</taxon>
        <taxon>Actinomycetota</taxon>
        <taxon>Actinomycetes</taxon>
        <taxon>Kitasatosporales</taxon>
        <taxon>Streptomycetaceae</taxon>
        <taxon>Streptomyces</taxon>
    </lineage>
</organism>
<evidence type="ECO:0000256" key="1">
    <source>
        <dbReference type="ARBA" id="ARBA00007169"/>
    </source>
</evidence>
<keyword evidence="4" id="KW-1185">Reference proteome</keyword>
<dbReference type="Pfam" id="PF00975">
    <property type="entry name" value="Thioesterase"/>
    <property type="match status" value="1"/>
</dbReference>